<dbReference type="PANTHER" id="PTHR10357:SF205">
    <property type="entry name" value="O-GLYCOSYL HYDROLASE FAMILY 13"/>
    <property type="match status" value="1"/>
</dbReference>
<dbReference type="Proteomes" id="UP000247099">
    <property type="component" value="Unassembled WGS sequence"/>
</dbReference>
<evidence type="ECO:0000313" key="3">
    <source>
        <dbReference type="Proteomes" id="UP000247099"/>
    </source>
</evidence>
<dbReference type="AlphaFoldDB" id="A0A317ZJH1"/>
<evidence type="ECO:0000259" key="1">
    <source>
        <dbReference type="SMART" id="SM00642"/>
    </source>
</evidence>
<dbReference type="GO" id="GO:0009313">
    <property type="term" value="P:oligosaccharide catabolic process"/>
    <property type="evidence" value="ECO:0007669"/>
    <property type="project" value="TreeGrafter"/>
</dbReference>
<reference evidence="2 3" key="1">
    <citation type="submission" date="2018-05" db="EMBL/GenBank/DDBJ databases">
        <title>Coraliomargarita sinensis sp. nov., isolated from a marine solar saltern.</title>
        <authorList>
            <person name="Zhou L.Y."/>
        </authorList>
    </citation>
    <scope>NUCLEOTIDE SEQUENCE [LARGE SCALE GENOMIC DNA]</scope>
    <source>
        <strain evidence="2 3">WN38</strain>
    </source>
</reference>
<dbReference type="PANTHER" id="PTHR10357">
    <property type="entry name" value="ALPHA-AMYLASE FAMILY MEMBER"/>
    <property type="match status" value="1"/>
</dbReference>
<dbReference type="InterPro" id="IPR017853">
    <property type="entry name" value="GH"/>
</dbReference>
<dbReference type="RefSeq" id="WP_110130825.1">
    <property type="nucleotide sequence ID" value="NZ_QHJQ01000004.1"/>
</dbReference>
<dbReference type="GO" id="GO:0004556">
    <property type="term" value="F:alpha-amylase activity"/>
    <property type="evidence" value="ECO:0007669"/>
    <property type="project" value="TreeGrafter"/>
</dbReference>
<comment type="caution">
    <text evidence="2">The sequence shown here is derived from an EMBL/GenBank/DDBJ whole genome shotgun (WGS) entry which is preliminary data.</text>
</comment>
<keyword evidence="3" id="KW-1185">Reference proteome</keyword>
<dbReference type="InParanoid" id="A0A317ZJH1"/>
<dbReference type="SUPFAM" id="SSF51445">
    <property type="entry name" value="(Trans)glycosidases"/>
    <property type="match status" value="1"/>
</dbReference>
<dbReference type="Gene3D" id="3.20.20.80">
    <property type="entry name" value="Glycosidases"/>
    <property type="match status" value="2"/>
</dbReference>
<proteinExistence type="predicted"/>
<name>A0A317ZJH1_9BACT</name>
<evidence type="ECO:0000313" key="2">
    <source>
        <dbReference type="EMBL" id="PXA04373.1"/>
    </source>
</evidence>
<organism evidence="2 3">
    <name type="scientific">Coraliomargarita sinensis</name>
    <dbReference type="NCBI Taxonomy" id="2174842"/>
    <lineage>
        <taxon>Bacteria</taxon>
        <taxon>Pseudomonadati</taxon>
        <taxon>Verrucomicrobiota</taxon>
        <taxon>Opitutia</taxon>
        <taxon>Puniceicoccales</taxon>
        <taxon>Coraliomargaritaceae</taxon>
        <taxon>Coraliomargarita</taxon>
    </lineage>
</organism>
<feature type="domain" description="Glycosyl hydrolase family 13 catalytic" evidence="1">
    <location>
        <begin position="182"/>
        <end position="638"/>
    </location>
</feature>
<sequence>MTSLVRSYAFVLALFLLSSLCLQARVLSLEISPPETVPGEKLWVAMDAREGFGSTLLEMDEGRRVFLPFQADVLVEVDSNGVRSVQHFKDFKWQSVSAGRHSALELGETMMLTLPTDTGVDRVCAVQWFIESRDGQLAGDHHYAQRHGSEVYLPFFYAVEKGGKLLKRGRFGDPQAKPRIFQLLPRLFGNENEARKVNGTLTENGTGKFSDLSDSVLSGLKADGFTHIWLTGVLQQATSTDYSEYGQSADDPDLLKGIAGSPYAIKDYFDVSPDYADDPARRLEEFKALCERMKGAGLKVLIDFVPNHVARSYRSDVRPSLAFGVDDRRDIYFHPDNNFFYLTSEITDGAAPLRLPTVNHDTGEVINETARLAGGADGFFEPEREHGRVTGNNVVSWTPSEWDWYETVKLNYGFDFLNRDGEPNYPTAITPYKSVPDTWEKMDAILAYWQEMGVDGFRVDMAHMVPPEFWKWVIHRARERSPEVFFCAEAYNDDPAKVPGHDPAMREDDNVMLALLDAGFDSVYDDPGYDTLEHVYTSTAWTNDLQQVEEQLGAFFFDRALRYTENHDEIRLAHPETWGGHGMKVGRPVTGTLFGLSRGPVMIYHGQMVGEPALGREGFGGDDQRTTIFDYWSMPELNKWWNEGAADGTRLSNEQRALRKWYVRLLKVQQQPAFTMGNTFQLNQANLKNPDYGRVDDVDWSGHWFYSYLRSDPVSGSHFLVTSNFHGSVTMRNLLVRLTDEAIEALDLGKKPDGQLLLKDRLNQSSVITTSVREALNDGIRIGDLPPLSSAYWEIKVK</sequence>
<accession>A0A317ZJH1</accession>
<dbReference type="OrthoDB" id="9805159at2"/>
<dbReference type="SMART" id="SM00642">
    <property type="entry name" value="Aamy"/>
    <property type="match status" value="1"/>
</dbReference>
<dbReference type="InterPro" id="IPR006047">
    <property type="entry name" value="GH13_cat_dom"/>
</dbReference>
<protein>
    <recommendedName>
        <fullName evidence="1">Glycosyl hydrolase family 13 catalytic domain-containing protein</fullName>
    </recommendedName>
</protein>
<dbReference type="EMBL" id="QHJQ01000004">
    <property type="protein sequence ID" value="PXA04373.1"/>
    <property type="molecule type" value="Genomic_DNA"/>
</dbReference>
<gene>
    <name evidence="2" type="ORF">DDZ13_07525</name>
</gene>
<dbReference type="Pfam" id="PF00128">
    <property type="entry name" value="Alpha-amylase"/>
    <property type="match status" value="1"/>
</dbReference>